<organism evidence="1 2">
    <name type="scientific">Trichonephila inaurata madagascariensis</name>
    <dbReference type="NCBI Taxonomy" id="2747483"/>
    <lineage>
        <taxon>Eukaryota</taxon>
        <taxon>Metazoa</taxon>
        <taxon>Ecdysozoa</taxon>
        <taxon>Arthropoda</taxon>
        <taxon>Chelicerata</taxon>
        <taxon>Arachnida</taxon>
        <taxon>Araneae</taxon>
        <taxon>Araneomorphae</taxon>
        <taxon>Entelegynae</taxon>
        <taxon>Araneoidea</taxon>
        <taxon>Nephilidae</taxon>
        <taxon>Trichonephila</taxon>
        <taxon>Trichonephila inaurata</taxon>
    </lineage>
</organism>
<comment type="caution">
    <text evidence="1">The sequence shown here is derived from an EMBL/GenBank/DDBJ whole genome shotgun (WGS) entry which is preliminary data.</text>
</comment>
<reference evidence="1" key="1">
    <citation type="submission" date="2020-08" db="EMBL/GenBank/DDBJ databases">
        <title>Multicomponent nature underlies the extraordinary mechanical properties of spider dragline silk.</title>
        <authorList>
            <person name="Kono N."/>
            <person name="Nakamura H."/>
            <person name="Mori M."/>
            <person name="Yoshida Y."/>
            <person name="Ohtoshi R."/>
            <person name="Malay A.D."/>
            <person name="Moran D.A.P."/>
            <person name="Tomita M."/>
            <person name="Numata K."/>
            <person name="Arakawa K."/>
        </authorList>
    </citation>
    <scope>NUCLEOTIDE SEQUENCE</scope>
</reference>
<name>A0A8X6WV41_9ARAC</name>
<dbReference type="EMBL" id="BMAV01001882">
    <property type="protein sequence ID" value="GFY40376.1"/>
    <property type="molecule type" value="Genomic_DNA"/>
</dbReference>
<gene>
    <name evidence="1" type="ORF">TNIN_124681</name>
</gene>
<accession>A0A8X6WV41</accession>
<dbReference type="AlphaFoldDB" id="A0A8X6WV41"/>
<evidence type="ECO:0000313" key="2">
    <source>
        <dbReference type="Proteomes" id="UP000886998"/>
    </source>
</evidence>
<keyword evidence="2" id="KW-1185">Reference proteome</keyword>
<protein>
    <submittedName>
        <fullName evidence="1">Uncharacterized protein</fullName>
    </submittedName>
</protein>
<sequence length="108" mass="12275">MHKFSFAYPYHPNQLNSVQLSFSSPAPAVDIMDHFPSHERCQKCNKGFQVLFSASRDTIRYGYRDAETVLTQWKSGLTHRSVTGGQPDGHMDFPVCGTTTFILRNICF</sequence>
<evidence type="ECO:0000313" key="1">
    <source>
        <dbReference type="EMBL" id="GFY40376.1"/>
    </source>
</evidence>
<proteinExistence type="predicted"/>
<dbReference type="Proteomes" id="UP000886998">
    <property type="component" value="Unassembled WGS sequence"/>
</dbReference>